<sequence length="97" mass="10246">METQTMTTRTMETAQDTRVIRLAAAGDDWPAVCDRSLLTPGHGVAVLLPGGRQVALFMDRAGHTYAIGNHDPFTGAHVLSRGLVGSDGGQPFVASHC</sequence>
<dbReference type="PROSITE" id="PS51300">
    <property type="entry name" value="NIRD"/>
    <property type="match status" value="1"/>
</dbReference>
<keyword evidence="1" id="KW-0560">Oxidoreductase</keyword>
<evidence type="ECO:0000259" key="3">
    <source>
        <dbReference type="Pfam" id="PF13806"/>
    </source>
</evidence>
<keyword evidence="2" id="KW-0534">Nitrate assimilation</keyword>
<dbReference type="GO" id="GO:0008942">
    <property type="term" value="F:nitrite reductase [NAD(P)H] activity"/>
    <property type="evidence" value="ECO:0007669"/>
    <property type="project" value="InterPro"/>
</dbReference>
<dbReference type="GO" id="GO:0042128">
    <property type="term" value="P:nitrate assimilation"/>
    <property type="evidence" value="ECO:0007669"/>
    <property type="project" value="UniProtKB-KW"/>
</dbReference>
<dbReference type="Pfam" id="PF13806">
    <property type="entry name" value="Rieske_2"/>
    <property type="match status" value="1"/>
</dbReference>
<dbReference type="PANTHER" id="PTHR40562">
    <property type="match status" value="1"/>
</dbReference>
<feature type="domain" description="Rieske-like [2Fe-2S]" evidence="3">
    <location>
        <begin position="29"/>
        <end position="95"/>
    </location>
</feature>
<dbReference type="GO" id="GO:0051537">
    <property type="term" value="F:2 iron, 2 sulfur cluster binding"/>
    <property type="evidence" value="ECO:0007669"/>
    <property type="project" value="InterPro"/>
</dbReference>
<protein>
    <submittedName>
        <fullName evidence="4">Nitrite reductase (NADH) small subunit</fullName>
    </submittedName>
</protein>
<accession>A0A561UUF7</accession>
<evidence type="ECO:0000256" key="1">
    <source>
        <dbReference type="ARBA" id="ARBA00023002"/>
    </source>
</evidence>
<comment type="caution">
    <text evidence="4">The sequence shown here is derived from an EMBL/GenBank/DDBJ whole genome shotgun (WGS) entry which is preliminary data.</text>
</comment>
<dbReference type="InterPro" id="IPR012748">
    <property type="entry name" value="Rieske-like_NirD"/>
</dbReference>
<reference evidence="4 5" key="1">
    <citation type="submission" date="2019-06" db="EMBL/GenBank/DDBJ databases">
        <title>Sequencing the genomes of 1000 actinobacteria strains.</title>
        <authorList>
            <person name="Klenk H.-P."/>
        </authorList>
    </citation>
    <scope>NUCLEOTIDE SEQUENCE [LARGE SCALE GENOMIC DNA]</scope>
    <source>
        <strain evidence="4 5">DSM 42059</strain>
    </source>
</reference>
<dbReference type="InterPro" id="IPR017881">
    <property type="entry name" value="NirD"/>
</dbReference>
<dbReference type="InterPro" id="IPR036922">
    <property type="entry name" value="Rieske_2Fe-2S_sf"/>
</dbReference>
<gene>
    <name evidence="4" type="ORF">FHX80_111419</name>
</gene>
<proteinExistence type="predicted"/>
<name>A0A561UUF7_9ACTN</name>
<dbReference type="Proteomes" id="UP000318186">
    <property type="component" value="Unassembled WGS sequence"/>
</dbReference>
<dbReference type="Gene3D" id="2.102.10.10">
    <property type="entry name" value="Rieske [2Fe-2S] iron-sulphur domain"/>
    <property type="match status" value="1"/>
</dbReference>
<dbReference type="EMBL" id="VIWW01000001">
    <property type="protein sequence ID" value="TWG03004.1"/>
    <property type="molecule type" value="Genomic_DNA"/>
</dbReference>
<dbReference type="AlphaFoldDB" id="A0A561UUF7"/>
<dbReference type="PANTHER" id="PTHR40562:SF1">
    <property type="entry name" value="NITRITE REDUCTASE (NADH) SMALL SUBUNIT"/>
    <property type="match status" value="1"/>
</dbReference>
<organism evidence="4 5">
    <name type="scientific">Streptomyces brevispora</name>
    <dbReference type="NCBI Taxonomy" id="887462"/>
    <lineage>
        <taxon>Bacteria</taxon>
        <taxon>Bacillati</taxon>
        <taxon>Actinomycetota</taxon>
        <taxon>Actinomycetes</taxon>
        <taxon>Kitasatosporales</taxon>
        <taxon>Streptomycetaceae</taxon>
        <taxon>Streptomyces</taxon>
    </lineage>
</organism>
<evidence type="ECO:0000313" key="4">
    <source>
        <dbReference type="EMBL" id="TWG03004.1"/>
    </source>
</evidence>
<evidence type="ECO:0000256" key="2">
    <source>
        <dbReference type="ARBA" id="ARBA00023063"/>
    </source>
</evidence>
<dbReference type="SUPFAM" id="SSF50022">
    <property type="entry name" value="ISP domain"/>
    <property type="match status" value="1"/>
</dbReference>
<evidence type="ECO:0000313" key="5">
    <source>
        <dbReference type="Proteomes" id="UP000318186"/>
    </source>
</evidence>